<comment type="caution">
    <text evidence="2">The sequence shown here is derived from an EMBL/GenBank/DDBJ whole genome shotgun (WGS) entry which is preliminary data.</text>
</comment>
<feature type="domain" description="Molybdopterin-guanine dinucleotide biosynthesis protein B (MobB)" evidence="1">
    <location>
        <begin position="9"/>
        <end position="139"/>
    </location>
</feature>
<dbReference type="InterPro" id="IPR052539">
    <property type="entry name" value="MGD_biosynthesis_adapter"/>
</dbReference>
<reference evidence="2 3" key="1">
    <citation type="submission" date="2024-03" db="EMBL/GenBank/DDBJ databases">
        <title>Bacilli Hybrid Assemblies.</title>
        <authorList>
            <person name="Kovac J."/>
        </authorList>
    </citation>
    <scope>NUCLEOTIDE SEQUENCE [LARGE SCALE GENOMIC DNA]</scope>
    <source>
        <strain evidence="2 3">FSL R7-0666</strain>
    </source>
</reference>
<name>A0ABU9VK29_9BACI</name>
<dbReference type="Pfam" id="PF03205">
    <property type="entry name" value="MobB"/>
    <property type="match status" value="1"/>
</dbReference>
<accession>A0ABU9VK29</accession>
<dbReference type="InterPro" id="IPR004435">
    <property type="entry name" value="MobB_dom"/>
</dbReference>
<proteinExistence type="predicted"/>
<gene>
    <name evidence="2" type="primary">mobB</name>
    <name evidence="2" type="ORF">MKY91_12910</name>
</gene>
<keyword evidence="3" id="KW-1185">Reference proteome</keyword>
<evidence type="ECO:0000313" key="3">
    <source>
        <dbReference type="Proteomes" id="UP001418796"/>
    </source>
</evidence>
<organism evidence="2 3">
    <name type="scientific">Alkalicoccobacillus gibsonii</name>
    <dbReference type="NCBI Taxonomy" id="79881"/>
    <lineage>
        <taxon>Bacteria</taxon>
        <taxon>Bacillati</taxon>
        <taxon>Bacillota</taxon>
        <taxon>Bacilli</taxon>
        <taxon>Bacillales</taxon>
        <taxon>Bacillaceae</taxon>
        <taxon>Alkalicoccobacillus</taxon>
    </lineage>
</organism>
<dbReference type="SUPFAM" id="SSF52540">
    <property type="entry name" value="P-loop containing nucleoside triphosphate hydrolases"/>
    <property type="match status" value="1"/>
</dbReference>
<dbReference type="PANTHER" id="PTHR40072:SF1">
    <property type="entry name" value="MOLYBDOPTERIN-GUANINE DINUCLEOTIDE BIOSYNTHESIS ADAPTER PROTEIN"/>
    <property type="match status" value="1"/>
</dbReference>
<dbReference type="Proteomes" id="UP001418796">
    <property type="component" value="Unassembled WGS sequence"/>
</dbReference>
<dbReference type="EMBL" id="JBCITK010000001">
    <property type="protein sequence ID" value="MEN0644055.1"/>
    <property type="molecule type" value="Genomic_DNA"/>
</dbReference>
<evidence type="ECO:0000313" key="2">
    <source>
        <dbReference type="EMBL" id="MEN0644055.1"/>
    </source>
</evidence>
<dbReference type="InterPro" id="IPR027417">
    <property type="entry name" value="P-loop_NTPase"/>
</dbReference>
<dbReference type="Gene3D" id="3.40.50.300">
    <property type="entry name" value="P-loop containing nucleotide triphosphate hydrolases"/>
    <property type="match status" value="1"/>
</dbReference>
<dbReference type="NCBIfam" id="TIGR00176">
    <property type="entry name" value="mobB"/>
    <property type="match status" value="1"/>
</dbReference>
<sequence length="175" mass="19432">MAVGIKPIIIQIVGFKNSGKTTLMNQLIQEAVKHKLEVGTIKHHGHGGVPDAPLAKNDSEQHFQHGATVSAVEGAGSLYLQATVPKGDLASSLHVLENWPLDLILIEGYKKWSYPKMVLLRNQDDQSLLDLTNIVAVLTEGQTNVKIPYPSFSKDEAASYIPWIMDYIRRQRLHD</sequence>
<dbReference type="RefSeq" id="WP_343130835.1">
    <property type="nucleotide sequence ID" value="NZ_JBCITK010000001.1"/>
</dbReference>
<protein>
    <submittedName>
        <fullName evidence="2">Molybdopterin-guanine dinucleotide biosynthesis protein B</fullName>
    </submittedName>
</protein>
<dbReference type="PANTHER" id="PTHR40072">
    <property type="entry name" value="MOLYBDOPTERIN-GUANINE DINUCLEOTIDE BIOSYNTHESIS ADAPTER PROTEIN-RELATED"/>
    <property type="match status" value="1"/>
</dbReference>
<evidence type="ECO:0000259" key="1">
    <source>
        <dbReference type="Pfam" id="PF03205"/>
    </source>
</evidence>